<accession>A0A2T9YFS4</accession>
<feature type="compositionally biased region" description="Polar residues" evidence="1">
    <location>
        <begin position="33"/>
        <end position="49"/>
    </location>
</feature>
<keyword evidence="3" id="KW-1185">Reference proteome</keyword>
<feature type="compositionally biased region" description="Basic residues" evidence="1">
    <location>
        <begin position="1"/>
        <end position="12"/>
    </location>
</feature>
<dbReference type="Proteomes" id="UP000245383">
    <property type="component" value="Unassembled WGS sequence"/>
</dbReference>
<protein>
    <submittedName>
        <fullName evidence="2">Uncharacterized protein</fullName>
    </submittedName>
</protein>
<comment type="caution">
    <text evidence="2">The sequence shown here is derived from an EMBL/GenBank/DDBJ whole genome shotgun (WGS) entry which is preliminary data.</text>
</comment>
<feature type="region of interest" description="Disordered" evidence="1">
    <location>
        <begin position="1"/>
        <end position="135"/>
    </location>
</feature>
<evidence type="ECO:0000313" key="3">
    <source>
        <dbReference type="Proteomes" id="UP000245383"/>
    </source>
</evidence>
<dbReference type="AlphaFoldDB" id="A0A2T9YFS4"/>
<name>A0A2T9YFS4_9FUNG</name>
<feature type="compositionally biased region" description="Basic and acidic residues" evidence="1">
    <location>
        <begin position="110"/>
        <end position="123"/>
    </location>
</feature>
<dbReference type="EMBL" id="MBFR01000215">
    <property type="protein sequence ID" value="PVU91183.1"/>
    <property type="molecule type" value="Genomic_DNA"/>
</dbReference>
<proteinExistence type="predicted"/>
<sequence length="219" mass="24828">MEAKQKPPKAKKSASQIEISNCQPGKLLGENENPATKNMQKRGSVQLTKQEIRTVTRRTRINSKTMSRISDSSVPENEELYLELKNSKKKTRKSKNSSSSVYSPYAHTTSKAEKSDSVRESPNHNKKNSNTTLRVPETDFIRHTSRTSMITLSPRISKIYKLSDSKLEPVMSCDDVQHYVEVDLQEENFKQKPTPAQDAIKQRFSLNSMITGPDTLLLN</sequence>
<organism evidence="2 3">
    <name type="scientific">Smittium simulii</name>
    <dbReference type="NCBI Taxonomy" id="133385"/>
    <lineage>
        <taxon>Eukaryota</taxon>
        <taxon>Fungi</taxon>
        <taxon>Fungi incertae sedis</taxon>
        <taxon>Zoopagomycota</taxon>
        <taxon>Kickxellomycotina</taxon>
        <taxon>Harpellomycetes</taxon>
        <taxon>Harpellales</taxon>
        <taxon>Legeriomycetaceae</taxon>
        <taxon>Smittium</taxon>
    </lineage>
</organism>
<evidence type="ECO:0000256" key="1">
    <source>
        <dbReference type="SAM" id="MobiDB-lite"/>
    </source>
</evidence>
<evidence type="ECO:0000313" key="2">
    <source>
        <dbReference type="EMBL" id="PVU91183.1"/>
    </source>
</evidence>
<gene>
    <name evidence="2" type="ORF">BB561_004527</name>
</gene>
<feature type="compositionally biased region" description="Polar residues" evidence="1">
    <location>
        <begin position="62"/>
        <end position="75"/>
    </location>
</feature>
<reference evidence="2 3" key="1">
    <citation type="journal article" date="2018" name="MBio">
        <title>Comparative Genomics Reveals the Core Gene Toolbox for the Fungus-Insect Symbiosis.</title>
        <authorList>
            <person name="Wang Y."/>
            <person name="Stata M."/>
            <person name="Wang W."/>
            <person name="Stajich J.E."/>
            <person name="White M.M."/>
            <person name="Moncalvo J.M."/>
        </authorList>
    </citation>
    <scope>NUCLEOTIDE SEQUENCE [LARGE SCALE GENOMIC DNA]</scope>
    <source>
        <strain evidence="2 3">SWE-8-4</strain>
    </source>
</reference>